<dbReference type="AlphaFoldDB" id="A0A1I3LNP6"/>
<name>A0A1I3LNP6_9SPIR</name>
<dbReference type="Proteomes" id="UP000182737">
    <property type="component" value="Unassembled WGS sequence"/>
</dbReference>
<sequence>MRKPFTHEQETEYGIKMNGSPLDGEELEVLPYEMTRDIKTILCYDYEDGKPWHDVTCVMEIIFHNKHHEIKRQDEQRIRFLYFHPTDLLEDVGKLNTFEANISSLTAIRMDLTGSYFQHDCKDDDIALDDFETFNCNIQHKKHFHPENPEMPDD</sequence>
<proteinExistence type="predicted"/>
<evidence type="ECO:0000313" key="1">
    <source>
        <dbReference type="EMBL" id="SFI86327.1"/>
    </source>
</evidence>
<evidence type="ECO:0000313" key="2">
    <source>
        <dbReference type="Proteomes" id="UP000182737"/>
    </source>
</evidence>
<gene>
    <name evidence="1" type="ORF">SAMN04487775_107102</name>
</gene>
<accession>A0A1I3LNP6</accession>
<reference evidence="2" key="1">
    <citation type="submission" date="2016-10" db="EMBL/GenBank/DDBJ databases">
        <authorList>
            <person name="Varghese N."/>
            <person name="Submissions S."/>
        </authorList>
    </citation>
    <scope>NUCLEOTIDE SEQUENCE [LARGE SCALE GENOMIC DNA]</scope>
    <source>
        <strain evidence="2">XBD1002</strain>
    </source>
</reference>
<dbReference type="EMBL" id="FORI01000007">
    <property type="protein sequence ID" value="SFI86327.1"/>
    <property type="molecule type" value="Genomic_DNA"/>
</dbReference>
<keyword evidence="2" id="KW-1185">Reference proteome</keyword>
<dbReference type="RefSeq" id="WP_074932324.1">
    <property type="nucleotide sequence ID" value="NZ_FORI01000007.1"/>
</dbReference>
<protein>
    <submittedName>
        <fullName evidence="1">Uncharacterized protein</fullName>
    </submittedName>
</protein>
<dbReference type="OrthoDB" id="9840938at2"/>
<organism evidence="1 2">
    <name type="scientific">Treponema bryantii</name>
    <dbReference type="NCBI Taxonomy" id="163"/>
    <lineage>
        <taxon>Bacteria</taxon>
        <taxon>Pseudomonadati</taxon>
        <taxon>Spirochaetota</taxon>
        <taxon>Spirochaetia</taxon>
        <taxon>Spirochaetales</taxon>
        <taxon>Treponemataceae</taxon>
        <taxon>Treponema</taxon>
    </lineage>
</organism>